<proteinExistence type="predicted"/>
<protein>
    <recommendedName>
        <fullName evidence="10">Cytochrome b561 domain-containing protein</fullName>
    </recommendedName>
</protein>
<feature type="signal peptide" evidence="9">
    <location>
        <begin position="1"/>
        <end position="23"/>
    </location>
</feature>
<dbReference type="PANTHER" id="PTHR23130:SF171">
    <property type="entry name" value="OS01G0895300 PROTEIN"/>
    <property type="match status" value="1"/>
</dbReference>
<dbReference type="Proteomes" id="UP001196413">
    <property type="component" value="Unassembled WGS sequence"/>
</dbReference>
<feature type="transmembrane region" description="Helical" evidence="8">
    <location>
        <begin position="375"/>
        <end position="395"/>
    </location>
</feature>
<feature type="transmembrane region" description="Helical" evidence="8">
    <location>
        <begin position="293"/>
        <end position="315"/>
    </location>
</feature>
<accession>A0AAD5R0C4</accession>
<evidence type="ECO:0000259" key="10">
    <source>
        <dbReference type="PROSITE" id="PS50939"/>
    </source>
</evidence>
<name>A0AAD5R0C4_PARTN</name>
<comment type="caution">
    <text evidence="11">The sequence shown here is derived from an EMBL/GenBank/DDBJ whole genome shotgun (WGS) entry which is preliminary data.</text>
</comment>
<evidence type="ECO:0000256" key="4">
    <source>
        <dbReference type="ARBA" id="ARBA00022982"/>
    </source>
</evidence>
<evidence type="ECO:0000256" key="5">
    <source>
        <dbReference type="ARBA" id="ARBA00022989"/>
    </source>
</evidence>
<evidence type="ECO:0000313" key="12">
    <source>
        <dbReference type="Proteomes" id="UP001196413"/>
    </source>
</evidence>
<dbReference type="InterPro" id="IPR006593">
    <property type="entry name" value="Cyt_b561/ferric_Rdtase_TM"/>
</dbReference>
<dbReference type="AlphaFoldDB" id="A0AAD5R0C4"/>
<dbReference type="EMBL" id="JAHQIW010005833">
    <property type="protein sequence ID" value="KAJ1367275.1"/>
    <property type="molecule type" value="Genomic_DNA"/>
</dbReference>
<feature type="domain" description="Cytochrome b561" evidence="10">
    <location>
        <begin position="213"/>
        <end position="425"/>
    </location>
</feature>
<keyword evidence="9" id="KW-0732">Signal</keyword>
<keyword evidence="5 8" id="KW-1133">Transmembrane helix</keyword>
<dbReference type="Pfam" id="PF03188">
    <property type="entry name" value="Cytochrom_B561"/>
    <property type="match status" value="1"/>
</dbReference>
<dbReference type="GO" id="GO:0016020">
    <property type="term" value="C:membrane"/>
    <property type="evidence" value="ECO:0007669"/>
    <property type="project" value="UniProtKB-SubCell"/>
</dbReference>
<evidence type="ECO:0000256" key="1">
    <source>
        <dbReference type="ARBA" id="ARBA00004370"/>
    </source>
</evidence>
<feature type="transmembrane region" description="Helical" evidence="8">
    <location>
        <begin position="249"/>
        <end position="272"/>
    </location>
</feature>
<keyword evidence="12" id="KW-1185">Reference proteome</keyword>
<dbReference type="CDD" id="cd08760">
    <property type="entry name" value="Cyt_b561_FRRS1_like"/>
    <property type="match status" value="1"/>
</dbReference>
<sequence>MPWHSRMRLRFPVFFSLIQLVNGHLDMSTCGKTKQCIFAPNGCLNQGECTQIFTYSAKEDGWVDMEMVSSNDFPSNNYLAVGFSEDDQMGEEPVTQCIFPHAGKAGVYFSYNIGKSNEDPTTTEDLAAQKENLKLIHAHKDEEGMYCHFKQMSSNNSKFAPNLDKAYQLLLVRGETDYPTGVSLHIVDPHSPGYPYISEGKVNVGQVQKRDTQSSLVNDRNSVGSPLEVETTTQASGPSPQTRRWLVRIHGLLMILAWIVFLTTGVLAARYLRDNFSSSTPFGLKWWFHLHRTLNLIALPLILASTLIIFIARNWRWRGPTIYKSIGENFTSGSIHSLLGTIAILIAIVQPLLALMRCQPDTGARPLFNWVHRSLGIAGILFSVIAHFIAANWFMSLWSSPTWSVVVVIFYIIVMILSIVLFEILSYLKSKPPNKTISLELRNRSAHRFDDSGKVINVPPKIINEKPLYGVATLYVFFALFSICVAALLILMLTT</sequence>
<keyword evidence="3 8" id="KW-0812">Transmembrane</keyword>
<reference evidence="11" key="1">
    <citation type="submission" date="2021-06" db="EMBL/GenBank/DDBJ databases">
        <title>Parelaphostrongylus tenuis whole genome reference sequence.</title>
        <authorList>
            <person name="Garwood T.J."/>
            <person name="Larsen P.A."/>
            <person name="Fountain-Jones N.M."/>
            <person name="Garbe J.R."/>
            <person name="Macchietto M.G."/>
            <person name="Kania S.A."/>
            <person name="Gerhold R.W."/>
            <person name="Richards J.E."/>
            <person name="Wolf T.M."/>
        </authorList>
    </citation>
    <scope>NUCLEOTIDE SEQUENCE</scope>
    <source>
        <strain evidence="11">MNPRO001-30</strain>
        <tissue evidence="11">Meninges</tissue>
    </source>
</reference>
<comment type="subcellular location">
    <subcellularLocation>
        <location evidence="1">Membrane</location>
    </subcellularLocation>
</comment>
<feature type="transmembrane region" description="Helical" evidence="8">
    <location>
        <begin position="401"/>
        <end position="425"/>
    </location>
</feature>
<evidence type="ECO:0000256" key="2">
    <source>
        <dbReference type="ARBA" id="ARBA00022448"/>
    </source>
</evidence>
<dbReference type="SMART" id="SM00665">
    <property type="entry name" value="B561"/>
    <property type="match status" value="1"/>
</dbReference>
<evidence type="ECO:0000256" key="3">
    <source>
        <dbReference type="ARBA" id="ARBA00022692"/>
    </source>
</evidence>
<dbReference type="Gene3D" id="1.20.120.1770">
    <property type="match status" value="1"/>
</dbReference>
<evidence type="ECO:0000256" key="6">
    <source>
        <dbReference type="ARBA" id="ARBA00023136"/>
    </source>
</evidence>
<dbReference type="PROSITE" id="PS50939">
    <property type="entry name" value="CYTOCHROME_B561"/>
    <property type="match status" value="1"/>
</dbReference>
<evidence type="ECO:0000256" key="8">
    <source>
        <dbReference type="SAM" id="Phobius"/>
    </source>
</evidence>
<feature type="compositionally biased region" description="Polar residues" evidence="7">
    <location>
        <begin position="213"/>
        <end position="239"/>
    </location>
</feature>
<evidence type="ECO:0000256" key="7">
    <source>
        <dbReference type="SAM" id="MobiDB-lite"/>
    </source>
</evidence>
<feature type="chain" id="PRO_5042028233" description="Cytochrome b561 domain-containing protein" evidence="9">
    <location>
        <begin position="24"/>
        <end position="495"/>
    </location>
</feature>
<dbReference type="PANTHER" id="PTHR23130">
    <property type="entry name" value="CYTOCHROME B561 AND DOMON DOMAIN-CONTAINING PROTEIN"/>
    <property type="match status" value="1"/>
</dbReference>
<keyword evidence="4" id="KW-0249">Electron transport</keyword>
<keyword evidence="2" id="KW-0813">Transport</keyword>
<keyword evidence="6 8" id="KW-0472">Membrane</keyword>
<gene>
    <name evidence="11" type="ORF">KIN20_028154</name>
</gene>
<organism evidence="11 12">
    <name type="scientific">Parelaphostrongylus tenuis</name>
    <name type="common">Meningeal worm</name>
    <dbReference type="NCBI Taxonomy" id="148309"/>
    <lineage>
        <taxon>Eukaryota</taxon>
        <taxon>Metazoa</taxon>
        <taxon>Ecdysozoa</taxon>
        <taxon>Nematoda</taxon>
        <taxon>Chromadorea</taxon>
        <taxon>Rhabditida</taxon>
        <taxon>Rhabditina</taxon>
        <taxon>Rhabditomorpha</taxon>
        <taxon>Strongyloidea</taxon>
        <taxon>Metastrongylidae</taxon>
        <taxon>Parelaphostrongylus</taxon>
    </lineage>
</organism>
<evidence type="ECO:0000313" key="11">
    <source>
        <dbReference type="EMBL" id="KAJ1367275.1"/>
    </source>
</evidence>
<feature type="transmembrane region" description="Helical" evidence="8">
    <location>
        <begin position="468"/>
        <end position="493"/>
    </location>
</feature>
<evidence type="ECO:0000256" key="9">
    <source>
        <dbReference type="SAM" id="SignalP"/>
    </source>
</evidence>
<feature type="region of interest" description="Disordered" evidence="7">
    <location>
        <begin position="208"/>
        <end position="239"/>
    </location>
</feature>
<feature type="transmembrane region" description="Helical" evidence="8">
    <location>
        <begin position="335"/>
        <end position="355"/>
    </location>
</feature>